<dbReference type="EMBL" id="JAIRBB010000001">
    <property type="protein sequence ID" value="MCG2429725.1"/>
    <property type="molecule type" value="Genomic_DNA"/>
</dbReference>
<dbReference type="RefSeq" id="WP_237606454.1">
    <property type="nucleotide sequence ID" value="NZ_JAIRBB010000001.1"/>
</dbReference>
<feature type="transmembrane region" description="Helical" evidence="1">
    <location>
        <begin position="167"/>
        <end position="185"/>
    </location>
</feature>
<gene>
    <name evidence="2" type="ORF">K8344_01215</name>
</gene>
<dbReference type="Proteomes" id="UP001139462">
    <property type="component" value="Unassembled WGS sequence"/>
</dbReference>
<proteinExistence type="predicted"/>
<evidence type="ECO:0000313" key="3">
    <source>
        <dbReference type="Proteomes" id="UP001139462"/>
    </source>
</evidence>
<evidence type="ECO:0000256" key="1">
    <source>
        <dbReference type="SAM" id="Phobius"/>
    </source>
</evidence>
<name>A0A9X1QY52_9FLAO</name>
<protein>
    <submittedName>
        <fullName evidence="2">BatD family protein</fullName>
    </submittedName>
</protein>
<accession>A0A9X1QY52</accession>
<evidence type="ECO:0000313" key="2">
    <source>
        <dbReference type="EMBL" id="MCG2429725.1"/>
    </source>
</evidence>
<reference evidence="2" key="1">
    <citation type="submission" date="2021-09" db="EMBL/GenBank/DDBJ databases">
        <title>Genome of Aequorivita sp. strain F64183.</title>
        <authorList>
            <person name="Wang Y."/>
        </authorList>
    </citation>
    <scope>NUCLEOTIDE SEQUENCE</scope>
    <source>
        <strain evidence="2">F64183</strain>
    </source>
</reference>
<comment type="caution">
    <text evidence="2">The sequence shown here is derived from an EMBL/GenBank/DDBJ whole genome shotgun (WGS) entry which is preliminary data.</text>
</comment>
<keyword evidence="1" id="KW-0812">Transmembrane</keyword>
<keyword evidence="3" id="KW-1185">Reference proteome</keyword>
<dbReference type="AlphaFoldDB" id="A0A9X1QY52"/>
<organism evidence="2 3">
    <name type="scientific">Aequorivita xiaoshiensis</name>
    <dbReference type="NCBI Taxonomy" id="2874476"/>
    <lineage>
        <taxon>Bacteria</taxon>
        <taxon>Pseudomonadati</taxon>
        <taxon>Bacteroidota</taxon>
        <taxon>Flavobacteriia</taxon>
        <taxon>Flavobacteriales</taxon>
        <taxon>Flavobacteriaceae</taxon>
        <taxon>Aequorivita</taxon>
    </lineage>
</organism>
<sequence length="555" mass="64228">MLDFRQNYNQNYRKLSFQSNRHFLFLLFFVLFSFLSNAQVSFSVDSTKIKIGEEILYTINVEADSSDIVRFQEEQTFMPLEMIESYKADTTFEGAKYQLIKKYGLTQFDSGKYTIPPQIIFINEKPFFTDSVKVEVNDVIIDTTKQKMFDIKPAVEVKNPPFDWLQLLYWLIPIFLIVGLAIYLFRRKKKKDAEQKKLPPYEEAIVALKQLDNSQLLKENKSKEYYSNLTEIVKRYLDREVDEAALESTSDELITRLMMHRDAGSFDFDLETIRKLDAIFKRADLVKFAKMNQETGQAVVDRKTIEEIINETHEAVPEPTEEELLETQEYLEKQEKKRKRRKLILGISGVLVAIILAGIVYGSITGFDNLKDKVLGNELRELSENRWIKSEYGFPAVIIETPEVLVRVEAQDAIAENSMVSGKDYFIYGEMKSPLHIMVSTTRFSQKQDIALENALEAVLQDLEQRGAKNLIVKRDDFETDKGIKGVRAYGEFNVQVSDSKVLKEKSTYELLLFAQQNGLQEVLLVYQDDGKYAEEIKERIIASIELEISEKDGQ</sequence>
<keyword evidence="1" id="KW-1133">Transmembrane helix</keyword>
<feature type="transmembrane region" description="Helical" evidence="1">
    <location>
        <begin position="343"/>
        <end position="364"/>
    </location>
</feature>
<keyword evidence="1" id="KW-0472">Membrane</keyword>